<dbReference type="EMBL" id="JBHUHV010000020">
    <property type="protein sequence ID" value="MFD2066567.1"/>
    <property type="molecule type" value="Genomic_DNA"/>
</dbReference>
<evidence type="ECO:0000259" key="3">
    <source>
        <dbReference type="Pfam" id="PF03065"/>
    </source>
</evidence>
<gene>
    <name evidence="4" type="ORF">ACFSKU_06690</name>
</gene>
<evidence type="ECO:0000313" key="5">
    <source>
        <dbReference type="Proteomes" id="UP001597369"/>
    </source>
</evidence>
<dbReference type="PANTHER" id="PTHR36306:SF3">
    <property type="entry name" value="GLYCOSIDE HYDROLASE FAMILY 57"/>
    <property type="match status" value="1"/>
</dbReference>
<dbReference type="Pfam" id="PF03065">
    <property type="entry name" value="Glyco_hydro_57"/>
    <property type="match status" value="1"/>
</dbReference>
<dbReference type="Proteomes" id="UP001597369">
    <property type="component" value="Unassembled WGS sequence"/>
</dbReference>
<accession>A0ABW4WXG3</accession>
<evidence type="ECO:0000256" key="2">
    <source>
        <dbReference type="ARBA" id="ARBA00023277"/>
    </source>
</evidence>
<name>A0ABW4WXG3_9BACT</name>
<dbReference type="RefSeq" id="WP_229962535.1">
    <property type="nucleotide sequence ID" value="NZ_JAJJWI010000025.1"/>
</dbReference>
<feature type="domain" description="Glycoside hydrolase family 57 N-terminal" evidence="3">
    <location>
        <begin position="64"/>
        <end position="305"/>
    </location>
</feature>
<dbReference type="InterPro" id="IPR052046">
    <property type="entry name" value="GH57_Enzymes"/>
</dbReference>
<evidence type="ECO:0000256" key="1">
    <source>
        <dbReference type="ARBA" id="ARBA00006821"/>
    </source>
</evidence>
<proteinExistence type="inferred from homology"/>
<dbReference type="InterPro" id="IPR011330">
    <property type="entry name" value="Glyco_hydro/deAcase_b/a-brl"/>
</dbReference>
<keyword evidence="5" id="KW-1185">Reference proteome</keyword>
<keyword evidence="2" id="KW-0119">Carbohydrate metabolism</keyword>
<comment type="caution">
    <text evidence="4">The sequence shown here is derived from an EMBL/GenBank/DDBJ whole genome shotgun (WGS) entry which is preliminary data.</text>
</comment>
<evidence type="ECO:0000313" key="4">
    <source>
        <dbReference type="EMBL" id="MFD2066567.1"/>
    </source>
</evidence>
<dbReference type="Pfam" id="PF12055">
    <property type="entry name" value="DUF3536"/>
    <property type="match status" value="1"/>
</dbReference>
<sequence>MHNYICIHGHFYQPPRENPWLNDVEMQESAAPYHDWNERITDESYARNTASRILDEEGTIVDIMNNYAYMSFNFGPTLLEWMEKKAPDTYQAILAADKESQSRFSGHGSAVAQVYNHIIMPLANTRDKHTQVIWGKYDFKKRFGRDPEGMWLAETAANTETLEILAEHGIKYTILSPYQAKSFRKIGEKEWHHAEGANIDTKRTYLCNLPSGRSIVIFFYDAPVSQGIAFEGLLNRGDEFANRLVGQLDQNRDEPQLMHIATDGETYGHHHRFGEMALSFALHHIEQEKLATVTIYGEFLEKHPPLYEAEIIEDTSWSCAHGVERWRSDCGCNTGGNANWNQEWRGPLRDAFDWLRDQLAPLYEQEMKQLSADPWATRDDYIQVVMDRSEDNVKAFIKSHTSHNLSTEEETKFLKLQEMQYHTLLMYTSCGWFFDEVTGIETVQDIYYAARALQLAYEISGQDYETHFVELLSKAKSNVKERGDAGVTYNLIVKPAIIDLLRVGAHYAVSSLFAEYPEQLQVYSFTATSENYELQEAGRQKLATGIANIKSAITWEEKKITFGVLHLGEHQLFGGVREYIGNNAFNQLQQELSEAFDKGNTSEIIMLLDKHFESHNYSFWHLFKDDQHKILAQVLGQTLQGVEYEFQQLYDNNYPLMLAMKSLNMPLPRPLQLTVSYINDKKFQQALSTNEPDVREIKNLLQEAARMQINLKRGTLRFTAALTVDTMMKRLEKEPDNLKLMQRLIDLLQVLQESPIEPEYWQAQNSAFRLKETVYEKYKQYSQESYAIWCHKFEELYNWLNLKA</sequence>
<comment type="similarity">
    <text evidence="1">Belongs to the glycosyl hydrolase 57 family.</text>
</comment>
<dbReference type="InterPro" id="IPR004300">
    <property type="entry name" value="Glyco_hydro_57_N"/>
</dbReference>
<dbReference type="InterPro" id="IPR021923">
    <property type="entry name" value="DUF3536"/>
</dbReference>
<organism evidence="4 5">
    <name type="scientific">Pontibacter silvestris</name>
    <dbReference type="NCBI Taxonomy" id="2305183"/>
    <lineage>
        <taxon>Bacteria</taxon>
        <taxon>Pseudomonadati</taxon>
        <taxon>Bacteroidota</taxon>
        <taxon>Cytophagia</taxon>
        <taxon>Cytophagales</taxon>
        <taxon>Hymenobacteraceae</taxon>
        <taxon>Pontibacter</taxon>
    </lineage>
</organism>
<dbReference type="Gene3D" id="3.20.110.20">
    <property type="match status" value="1"/>
</dbReference>
<reference evidence="5" key="1">
    <citation type="journal article" date="2019" name="Int. J. Syst. Evol. Microbiol.">
        <title>The Global Catalogue of Microorganisms (GCM) 10K type strain sequencing project: providing services to taxonomists for standard genome sequencing and annotation.</title>
        <authorList>
            <consortium name="The Broad Institute Genomics Platform"/>
            <consortium name="The Broad Institute Genome Sequencing Center for Infectious Disease"/>
            <person name="Wu L."/>
            <person name="Ma J."/>
        </authorList>
    </citation>
    <scope>NUCLEOTIDE SEQUENCE [LARGE SCALE GENOMIC DNA]</scope>
    <source>
        <strain evidence="5">JCM 16545</strain>
    </source>
</reference>
<protein>
    <submittedName>
        <fullName evidence="4">DUF3536 domain-containing protein</fullName>
    </submittedName>
</protein>
<dbReference type="SUPFAM" id="SSF88713">
    <property type="entry name" value="Glycoside hydrolase/deacetylase"/>
    <property type="match status" value="1"/>
</dbReference>
<dbReference type="PANTHER" id="PTHR36306">
    <property type="entry name" value="ALPHA-AMYLASE-RELATED-RELATED"/>
    <property type="match status" value="1"/>
</dbReference>
<dbReference type="CDD" id="cd10797">
    <property type="entry name" value="GH57N_APU_like_1"/>
    <property type="match status" value="1"/>
</dbReference>